<keyword evidence="2" id="KW-1185">Reference proteome</keyword>
<sequence>MKRGQRANIATTALHQHVQSHHPMAWEKHGSDVVVHPATAATAAEEPSGTHVISASQGSSTYAKGSYLSLTSYPSPDAPAPRYTWRQQSLKEEITKRQLYESSHPKEKKLTVLLSKLFVLQSLPFRGLCTLQKTNGLC</sequence>
<proteinExistence type="predicted"/>
<dbReference type="AlphaFoldDB" id="A0AAV6ZAV9"/>
<dbReference type="EMBL" id="WNYA01002238">
    <property type="protein sequence ID" value="KAG8544475.1"/>
    <property type="molecule type" value="Genomic_DNA"/>
</dbReference>
<organism evidence="1 2">
    <name type="scientific">Engystomops pustulosus</name>
    <name type="common">Tungara frog</name>
    <name type="synonym">Physalaemus pustulosus</name>
    <dbReference type="NCBI Taxonomy" id="76066"/>
    <lineage>
        <taxon>Eukaryota</taxon>
        <taxon>Metazoa</taxon>
        <taxon>Chordata</taxon>
        <taxon>Craniata</taxon>
        <taxon>Vertebrata</taxon>
        <taxon>Euteleostomi</taxon>
        <taxon>Amphibia</taxon>
        <taxon>Batrachia</taxon>
        <taxon>Anura</taxon>
        <taxon>Neobatrachia</taxon>
        <taxon>Hyloidea</taxon>
        <taxon>Leptodactylidae</taxon>
        <taxon>Leiuperinae</taxon>
        <taxon>Engystomops</taxon>
    </lineage>
</organism>
<comment type="caution">
    <text evidence="1">The sequence shown here is derived from an EMBL/GenBank/DDBJ whole genome shotgun (WGS) entry which is preliminary data.</text>
</comment>
<dbReference type="Proteomes" id="UP000824782">
    <property type="component" value="Unassembled WGS sequence"/>
</dbReference>
<accession>A0AAV6ZAV9</accession>
<gene>
    <name evidence="1" type="ORF">GDO81_022422</name>
</gene>
<name>A0AAV6ZAV9_ENGPU</name>
<protein>
    <submittedName>
        <fullName evidence="1">Uncharacterized protein</fullName>
    </submittedName>
</protein>
<evidence type="ECO:0000313" key="2">
    <source>
        <dbReference type="Proteomes" id="UP000824782"/>
    </source>
</evidence>
<reference evidence="1" key="1">
    <citation type="thesis" date="2020" institute="ProQuest LLC" country="789 East Eisenhower Parkway, Ann Arbor, MI, USA">
        <title>Comparative Genomics and Chromosome Evolution.</title>
        <authorList>
            <person name="Mudd A.B."/>
        </authorList>
    </citation>
    <scope>NUCLEOTIDE SEQUENCE</scope>
    <source>
        <strain evidence="1">237g6f4</strain>
        <tissue evidence="1">Blood</tissue>
    </source>
</reference>
<evidence type="ECO:0000313" key="1">
    <source>
        <dbReference type="EMBL" id="KAG8544475.1"/>
    </source>
</evidence>